<dbReference type="Proteomes" id="UP000318437">
    <property type="component" value="Unassembled WGS sequence"/>
</dbReference>
<sequence length="163" mass="17380">MRRNVLLLLTLTVVTTANVGCCSSFRNWLHRGARCGTRTVAPAMMGSPVALGAPVAAPTMQPMMAAPAMQQMAVPQQQCVPQCAPQCVPCIPMCQPCFDPCANMCCPSDPCSQGSWYGGFSDGDETYMPSSETFVPQGSSNTITPGPAPEVRTNYPEPEKTEE</sequence>
<evidence type="ECO:0000256" key="1">
    <source>
        <dbReference type="SAM" id="MobiDB-lite"/>
    </source>
</evidence>
<accession>A0A5C6CXE8</accession>
<feature type="compositionally biased region" description="Polar residues" evidence="1">
    <location>
        <begin position="128"/>
        <end position="144"/>
    </location>
</feature>
<dbReference type="RefSeq" id="WP_197530467.1">
    <property type="nucleotide sequence ID" value="NZ_SJPS01000002.1"/>
</dbReference>
<keyword evidence="3" id="KW-1185">Reference proteome</keyword>
<feature type="region of interest" description="Disordered" evidence="1">
    <location>
        <begin position="122"/>
        <end position="163"/>
    </location>
</feature>
<evidence type="ECO:0000313" key="3">
    <source>
        <dbReference type="Proteomes" id="UP000318437"/>
    </source>
</evidence>
<gene>
    <name evidence="2" type="ORF">Pla144_15810</name>
</gene>
<name>A0A5C6CXE8_9BACT</name>
<evidence type="ECO:0000313" key="2">
    <source>
        <dbReference type="EMBL" id="TWU28294.1"/>
    </source>
</evidence>
<organism evidence="2 3">
    <name type="scientific">Bythopirellula polymerisocia</name>
    <dbReference type="NCBI Taxonomy" id="2528003"/>
    <lineage>
        <taxon>Bacteria</taxon>
        <taxon>Pseudomonadati</taxon>
        <taxon>Planctomycetota</taxon>
        <taxon>Planctomycetia</taxon>
        <taxon>Pirellulales</taxon>
        <taxon>Lacipirellulaceae</taxon>
        <taxon>Bythopirellula</taxon>
    </lineage>
</organism>
<dbReference type="EMBL" id="SJPS01000002">
    <property type="protein sequence ID" value="TWU28294.1"/>
    <property type="molecule type" value="Genomic_DNA"/>
</dbReference>
<protein>
    <submittedName>
        <fullName evidence="2">Uncharacterized protein</fullName>
    </submittedName>
</protein>
<reference evidence="2 3" key="1">
    <citation type="submission" date="2019-02" db="EMBL/GenBank/DDBJ databases">
        <title>Deep-cultivation of Planctomycetes and their phenomic and genomic characterization uncovers novel biology.</title>
        <authorList>
            <person name="Wiegand S."/>
            <person name="Jogler M."/>
            <person name="Boedeker C."/>
            <person name="Pinto D."/>
            <person name="Vollmers J."/>
            <person name="Rivas-Marin E."/>
            <person name="Kohn T."/>
            <person name="Peeters S.H."/>
            <person name="Heuer A."/>
            <person name="Rast P."/>
            <person name="Oberbeckmann S."/>
            <person name="Bunk B."/>
            <person name="Jeske O."/>
            <person name="Meyerdierks A."/>
            <person name="Storesund J.E."/>
            <person name="Kallscheuer N."/>
            <person name="Luecker S."/>
            <person name="Lage O.M."/>
            <person name="Pohl T."/>
            <person name="Merkel B.J."/>
            <person name="Hornburger P."/>
            <person name="Mueller R.-W."/>
            <person name="Bruemmer F."/>
            <person name="Labrenz M."/>
            <person name="Spormann A.M."/>
            <person name="Op Den Camp H."/>
            <person name="Overmann J."/>
            <person name="Amann R."/>
            <person name="Jetten M.S.M."/>
            <person name="Mascher T."/>
            <person name="Medema M.H."/>
            <person name="Devos D.P."/>
            <person name="Kaster A.-K."/>
            <person name="Ovreas L."/>
            <person name="Rohde M."/>
            <person name="Galperin M.Y."/>
            <person name="Jogler C."/>
        </authorList>
    </citation>
    <scope>NUCLEOTIDE SEQUENCE [LARGE SCALE GENOMIC DNA]</scope>
    <source>
        <strain evidence="2 3">Pla144</strain>
    </source>
</reference>
<dbReference type="AlphaFoldDB" id="A0A5C6CXE8"/>
<comment type="caution">
    <text evidence="2">The sequence shown here is derived from an EMBL/GenBank/DDBJ whole genome shotgun (WGS) entry which is preliminary data.</text>
</comment>
<proteinExistence type="predicted"/>